<gene>
    <name evidence="1" type="ORF">BpHYR1_018936</name>
</gene>
<dbReference type="EMBL" id="REGN01001929">
    <property type="protein sequence ID" value="RNA31565.1"/>
    <property type="molecule type" value="Genomic_DNA"/>
</dbReference>
<name>A0A3M7S7F1_BRAPC</name>
<organism evidence="1 2">
    <name type="scientific">Brachionus plicatilis</name>
    <name type="common">Marine rotifer</name>
    <name type="synonym">Brachionus muelleri</name>
    <dbReference type="NCBI Taxonomy" id="10195"/>
    <lineage>
        <taxon>Eukaryota</taxon>
        <taxon>Metazoa</taxon>
        <taxon>Spiralia</taxon>
        <taxon>Gnathifera</taxon>
        <taxon>Rotifera</taxon>
        <taxon>Eurotatoria</taxon>
        <taxon>Monogononta</taxon>
        <taxon>Pseudotrocha</taxon>
        <taxon>Ploima</taxon>
        <taxon>Brachionidae</taxon>
        <taxon>Brachionus</taxon>
    </lineage>
</organism>
<reference evidence="1 2" key="1">
    <citation type="journal article" date="2018" name="Sci. Rep.">
        <title>Genomic signatures of local adaptation to the degree of environmental predictability in rotifers.</title>
        <authorList>
            <person name="Franch-Gras L."/>
            <person name="Hahn C."/>
            <person name="Garcia-Roger E.M."/>
            <person name="Carmona M.J."/>
            <person name="Serra M."/>
            <person name="Gomez A."/>
        </authorList>
    </citation>
    <scope>NUCLEOTIDE SEQUENCE [LARGE SCALE GENOMIC DNA]</scope>
    <source>
        <strain evidence="1">HYR1</strain>
    </source>
</reference>
<dbReference type="AlphaFoldDB" id="A0A3M7S7F1"/>
<sequence length="74" mass="8458">MEQQKIHVAALIIFVIIHQTNKITNYGSSISGTILFLRLDELLIHFIARNEPSRDEVWGVNEKRRLKNPSSGCP</sequence>
<evidence type="ECO:0000313" key="2">
    <source>
        <dbReference type="Proteomes" id="UP000276133"/>
    </source>
</evidence>
<keyword evidence="2" id="KW-1185">Reference proteome</keyword>
<proteinExistence type="predicted"/>
<comment type="caution">
    <text evidence="1">The sequence shown here is derived from an EMBL/GenBank/DDBJ whole genome shotgun (WGS) entry which is preliminary data.</text>
</comment>
<evidence type="ECO:0000313" key="1">
    <source>
        <dbReference type="EMBL" id="RNA31565.1"/>
    </source>
</evidence>
<protein>
    <submittedName>
        <fullName evidence="1">Uncharacterized protein</fullName>
    </submittedName>
</protein>
<dbReference type="Proteomes" id="UP000276133">
    <property type="component" value="Unassembled WGS sequence"/>
</dbReference>
<accession>A0A3M7S7F1</accession>